<name>W1TQ90_STRAP</name>
<organism evidence="1 2">
    <name type="scientific">Streptococcus anginosus DORA_7</name>
    <dbReference type="NCBI Taxonomy" id="1403946"/>
    <lineage>
        <taxon>Bacteria</taxon>
        <taxon>Bacillati</taxon>
        <taxon>Bacillota</taxon>
        <taxon>Bacilli</taxon>
        <taxon>Lactobacillales</taxon>
        <taxon>Streptococcaceae</taxon>
        <taxon>Streptococcus</taxon>
        <taxon>Streptococcus anginosus group</taxon>
    </lineage>
</organism>
<dbReference type="Proteomes" id="UP000018846">
    <property type="component" value="Unassembled WGS sequence"/>
</dbReference>
<evidence type="ECO:0000313" key="2">
    <source>
        <dbReference type="Proteomes" id="UP000018846"/>
    </source>
</evidence>
<reference evidence="1 2" key="1">
    <citation type="submission" date="2013-12" db="EMBL/GenBank/DDBJ databases">
        <title>A Varibaculum cambriense genome reconstructed from a premature infant gut community with otherwise low bacterial novelty that shifts toward anaerobic metabolism during the third week of life.</title>
        <authorList>
            <person name="Brown C.T."/>
            <person name="Sharon I."/>
            <person name="Thomas B.C."/>
            <person name="Castelle C.J."/>
            <person name="Morowitz M.J."/>
            <person name="Banfield J.F."/>
        </authorList>
    </citation>
    <scope>NUCLEOTIDE SEQUENCE [LARGE SCALE GENOMIC DNA]</scope>
    <source>
        <strain evidence="2">DORA_7</strain>
    </source>
</reference>
<protein>
    <submittedName>
        <fullName evidence="1">Uncharacterized protein</fullName>
    </submittedName>
</protein>
<dbReference type="AlphaFoldDB" id="W1TQ90"/>
<evidence type="ECO:0000313" key="1">
    <source>
        <dbReference type="EMBL" id="ETI82384.1"/>
    </source>
</evidence>
<proteinExistence type="predicted"/>
<comment type="caution">
    <text evidence="1">The sequence shown here is derived from an EMBL/GenBank/DDBJ whole genome shotgun (WGS) entry which is preliminary data.</text>
</comment>
<accession>W1TQ90</accession>
<dbReference type="EMBL" id="AZMF01000137">
    <property type="protein sequence ID" value="ETI82384.1"/>
    <property type="molecule type" value="Genomic_DNA"/>
</dbReference>
<sequence>MKFFEENYSQEIPTRIKNLRKNTILHKAN</sequence>
<gene>
    <name evidence="1" type="ORF">Q615_SPAC00137G0114</name>
</gene>